<gene>
    <name evidence="2" type="ORF">ACKKH4_20120</name>
</gene>
<name>A0ABW9HEQ9_9PSED</name>
<keyword evidence="3" id="KW-1185">Reference proteome</keyword>
<evidence type="ECO:0000313" key="3">
    <source>
        <dbReference type="Proteomes" id="UP001631987"/>
    </source>
</evidence>
<reference evidence="2 3" key="1">
    <citation type="submission" date="2024-12" db="EMBL/GenBank/DDBJ databases">
        <title>Pseudomonas species isolated from Lotus nodules promote plant growth.</title>
        <authorList>
            <person name="Yu Y.-H."/>
            <person name="Kurtenbach J."/>
            <person name="Crosbie D."/>
            <person name="Brachmann A."/>
            <person name="Marin M."/>
        </authorList>
    </citation>
    <scope>NUCLEOTIDE SEQUENCE [LARGE SCALE GENOMIC DNA]</scope>
    <source>
        <strain evidence="2 3">PLb12A</strain>
    </source>
</reference>
<evidence type="ECO:0000313" key="2">
    <source>
        <dbReference type="EMBL" id="MFM9519541.1"/>
    </source>
</evidence>
<dbReference type="Proteomes" id="UP001631987">
    <property type="component" value="Unassembled WGS sequence"/>
</dbReference>
<evidence type="ECO:0000256" key="1">
    <source>
        <dbReference type="SAM" id="SignalP"/>
    </source>
</evidence>
<sequence length="190" mass="20840">MPIMCCRSKYVCSLFFLLLGFMAVSGAFADTAMPWVSNEKSGVILHMEDGSLYRLKLNAGVGGVFYDRHKYPIAGETYLALFEVSPSNPGKPTGFCGAGSEVWLHVYRVADTSLRTKTRTLVSSCLRSISMASQNSGTEKQDTDFSSVQWNEKGFSIDWFNHVNAAGQALTSTNYVLHGKAVSIQEVLSQ</sequence>
<organism evidence="2 3">
    <name type="scientific">Pseudomonas monachiensis</name>
    <dbReference type="NCBI Taxonomy" id="3060212"/>
    <lineage>
        <taxon>Bacteria</taxon>
        <taxon>Pseudomonadati</taxon>
        <taxon>Pseudomonadota</taxon>
        <taxon>Gammaproteobacteria</taxon>
        <taxon>Pseudomonadales</taxon>
        <taxon>Pseudomonadaceae</taxon>
        <taxon>Pseudomonas</taxon>
    </lineage>
</organism>
<dbReference type="RefSeq" id="WP_409079014.1">
    <property type="nucleotide sequence ID" value="NZ_CP178857.1"/>
</dbReference>
<proteinExistence type="predicted"/>
<dbReference type="EMBL" id="JBJVNW010000011">
    <property type="protein sequence ID" value="MFM9519541.1"/>
    <property type="molecule type" value="Genomic_DNA"/>
</dbReference>
<accession>A0ABW9HEQ9</accession>
<keyword evidence="1" id="KW-0732">Signal</keyword>
<comment type="caution">
    <text evidence="2">The sequence shown here is derived from an EMBL/GenBank/DDBJ whole genome shotgun (WGS) entry which is preliminary data.</text>
</comment>
<protein>
    <submittedName>
        <fullName evidence="2">Uncharacterized protein</fullName>
    </submittedName>
</protein>
<feature type="chain" id="PRO_5045578099" evidence="1">
    <location>
        <begin position="30"/>
        <end position="190"/>
    </location>
</feature>
<feature type="signal peptide" evidence="1">
    <location>
        <begin position="1"/>
        <end position="29"/>
    </location>
</feature>